<dbReference type="InterPro" id="IPR000014">
    <property type="entry name" value="PAS"/>
</dbReference>
<feature type="coiled-coil region" evidence="3">
    <location>
        <begin position="6"/>
        <end position="54"/>
    </location>
</feature>
<feature type="coiled-coil region" evidence="3">
    <location>
        <begin position="159"/>
        <end position="193"/>
    </location>
</feature>
<protein>
    <recommendedName>
        <fullName evidence="4">Sigma-54 factor interaction domain-containing protein</fullName>
    </recommendedName>
</protein>
<evidence type="ECO:0000313" key="5">
    <source>
        <dbReference type="EMBL" id="GAF85859.1"/>
    </source>
</evidence>
<dbReference type="PROSITE" id="PS50045">
    <property type="entry name" value="SIGMA54_INTERACT_4"/>
    <property type="match status" value="1"/>
</dbReference>
<evidence type="ECO:0000256" key="3">
    <source>
        <dbReference type="SAM" id="Coils"/>
    </source>
</evidence>
<sequence length="323" mass="36867">GLLYAREHLEDLVEERTAELKDAKEQLQQNLAETEQAKLALEESEERFRNFMNNSPTVAYIKNESGQHIYGNRTLFEKFQRSPEQFVGTTTHDFFPQTIANKIEAYDEAVRTKGVPVETDDWSDKWQGQVRWWKEIKFPLAGPAGEKLVGGIAFDITERKQAQEKLQKAFEEIKELKNRLEQENIYLREEIEVRHRHEEIIGKSDAIKKALNQAEQVADTDSTVLILGETGTGKELLARTIHNLSSRKGRPMVKVNCAALPSTLIESELFGREKGAYTGALTKQVGRFEVADGSTIFLDEISELPFDVEAKLLRVLEEGQFER</sequence>
<dbReference type="Pfam" id="PF00158">
    <property type="entry name" value="Sigma54_activat"/>
    <property type="match status" value="1"/>
</dbReference>
<dbReference type="Gene3D" id="3.30.450.20">
    <property type="entry name" value="PAS domain"/>
    <property type="match status" value="1"/>
</dbReference>
<keyword evidence="2" id="KW-0067">ATP-binding</keyword>
<feature type="non-terminal residue" evidence="5">
    <location>
        <position position="1"/>
    </location>
</feature>
<feature type="non-terminal residue" evidence="5">
    <location>
        <position position="323"/>
    </location>
</feature>
<dbReference type="SUPFAM" id="SSF52540">
    <property type="entry name" value="P-loop containing nucleoside triphosphate hydrolases"/>
    <property type="match status" value="1"/>
</dbReference>
<dbReference type="CDD" id="cd00009">
    <property type="entry name" value="AAA"/>
    <property type="match status" value="1"/>
</dbReference>
<dbReference type="InterPro" id="IPR035965">
    <property type="entry name" value="PAS-like_dom_sf"/>
</dbReference>
<dbReference type="NCBIfam" id="TIGR00229">
    <property type="entry name" value="sensory_box"/>
    <property type="match status" value="1"/>
</dbReference>
<organism evidence="5">
    <name type="scientific">marine sediment metagenome</name>
    <dbReference type="NCBI Taxonomy" id="412755"/>
    <lineage>
        <taxon>unclassified sequences</taxon>
        <taxon>metagenomes</taxon>
        <taxon>ecological metagenomes</taxon>
    </lineage>
</organism>
<dbReference type="InterPro" id="IPR002078">
    <property type="entry name" value="Sigma_54_int"/>
</dbReference>
<dbReference type="Gene3D" id="3.40.50.300">
    <property type="entry name" value="P-loop containing nucleotide triphosphate hydrolases"/>
    <property type="match status" value="1"/>
</dbReference>
<dbReference type="Pfam" id="PF08448">
    <property type="entry name" value="PAS_4"/>
    <property type="match status" value="1"/>
</dbReference>
<dbReference type="GO" id="GO:0005524">
    <property type="term" value="F:ATP binding"/>
    <property type="evidence" value="ECO:0007669"/>
    <property type="project" value="UniProtKB-KW"/>
</dbReference>
<dbReference type="GO" id="GO:0006355">
    <property type="term" value="P:regulation of DNA-templated transcription"/>
    <property type="evidence" value="ECO:0007669"/>
    <property type="project" value="InterPro"/>
</dbReference>
<proteinExistence type="predicted"/>
<reference evidence="5" key="1">
    <citation type="journal article" date="2014" name="Front. Microbiol.">
        <title>High frequency of phylogenetically diverse reductive dehalogenase-homologous genes in deep subseafloor sedimentary metagenomes.</title>
        <authorList>
            <person name="Kawai M."/>
            <person name="Futagami T."/>
            <person name="Toyoda A."/>
            <person name="Takaki Y."/>
            <person name="Nishi S."/>
            <person name="Hori S."/>
            <person name="Arai W."/>
            <person name="Tsubouchi T."/>
            <person name="Morono Y."/>
            <person name="Uchiyama I."/>
            <person name="Ito T."/>
            <person name="Fujiyama A."/>
            <person name="Inagaki F."/>
            <person name="Takami H."/>
        </authorList>
    </citation>
    <scope>NUCLEOTIDE SEQUENCE</scope>
    <source>
        <strain evidence="5">Expedition CK06-06</strain>
    </source>
</reference>
<dbReference type="PANTHER" id="PTHR32071:SF57">
    <property type="entry name" value="C4-DICARBOXYLATE TRANSPORT TRANSCRIPTIONAL REGULATORY PROTEIN DCTD"/>
    <property type="match status" value="1"/>
</dbReference>
<evidence type="ECO:0000256" key="1">
    <source>
        <dbReference type="ARBA" id="ARBA00022741"/>
    </source>
</evidence>
<dbReference type="InterPro" id="IPR013656">
    <property type="entry name" value="PAS_4"/>
</dbReference>
<keyword evidence="3" id="KW-0175">Coiled coil</keyword>
<dbReference type="EMBL" id="BARS01001250">
    <property type="protein sequence ID" value="GAF85859.1"/>
    <property type="molecule type" value="Genomic_DNA"/>
</dbReference>
<name>X0SY03_9ZZZZ</name>
<dbReference type="PANTHER" id="PTHR32071">
    <property type="entry name" value="TRANSCRIPTIONAL REGULATORY PROTEIN"/>
    <property type="match status" value="1"/>
</dbReference>
<dbReference type="InterPro" id="IPR025662">
    <property type="entry name" value="Sigma_54_int_dom_ATP-bd_1"/>
</dbReference>
<gene>
    <name evidence="5" type="ORF">S01H1_02553</name>
</gene>
<evidence type="ECO:0000256" key="2">
    <source>
        <dbReference type="ARBA" id="ARBA00022840"/>
    </source>
</evidence>
<dbReference type="SUPFAM" id="SSF55785">
    <property type="entry name" value="PYP-like sensor domain (PAS domain)"/>
    <property type="match status" value="1"/>
</dbReference>
<feature type="domain" description="Sigma-54 factor interaction" evidence="4">
    <location>
        <begin position="200"/>
        <end position="323"/>
    </location>
</feature>
<comment type="caution">
    <text evidence="5">The sequence shown here is derived from an EMBL/GenBank/DDBJ whole genome shotgun (WGS) entry which is preliminary data.</text>
</comment>
<accession>X0SY03</accession>
<dbReference type="AlphaFoldDB" id="X0SY03"/>
<dbReference type="PROSITE" id="PS00675">
    <property type="entry name" value="SIGMA54_INTERACT_1"/>
    <property type="match status" value="1"/>
</dbReference>
<keyword evidence="1" id="KW-0547">Nucleotide-binding</keyword>
<dbReference type="InterPro" id="IPR027417">
    <property type="entry name" value="P-loop_NTPase"/>
</dbReference>
<evidence type="ECO:0000259" key="4">
    <source>
        <dbReference type="PROSITE" id="PS50045"/>
    </source>
</evidence>